<protein>
    <submittedName>
        <fullName evidence="2">Lipoprotein MlpH</fullName>
    </submittedName>
</protein>
<dbReference type="Proteomes" id="UP001558632">
    <property type="component" value="Unassembled WGS sequence"/>
</dbReference>
<evidence type="ECO:0000313" key="3">
    <source>
        <dbReference type="Proteomes" id="UP001558632"/>
    </source>
</evidence>
<sequence length="90" mass="10319">MDLLAFVISISESLCLTNKAVISRQRSRRDSTMEEVAEPSTSTEARSMPPVVHDAQLEPPIWWRIAAGMWDLLLNNFPFIARHLRNKNLK</sequence>
<keyword evidence="3" id="KW-1185">Reference proteome</keyword>
<dbReference type="EMBL" id="JBEUSY010000251">
    <property type="protein sequence ID" value="KAL1241351.1"/>
    <property type="molecule type" value="Genomic_DNA"/>
</dbReference>
<keyword evidence="2" id="KW-0449">Lipoprotein</keyword>
<reference evidence="2 3" key="1">
    <citation type="submission" date="2024-07" db="EMBL/GenBank/DDBJ databases">
        <title>Enhanced genomic and transcriptomic resources for Trichinella pseudospiralis and T. spiralis underpin the discovery of pronounced molecular differences between stages and species.</title>
        <authorList>
            <person name="Pasi K.K."/>
            <person name="La Rosa G."/>
            <person name="Gomez-Morales M.A."/>
            <person name="Tosini F."/>
            <person name="Sumanam S."/>
            <person name="Young N.D."/>
            <person name="Chang B.C."/>
            <person name="Robin G.B."/>
        </authorList>
    </citation>
    <scope>NUCLEOTIDE SEQUENCE [LARGE SCALE GENOMIC DNA]</scope>
    <source>
        <strain evidence="2">ISS534</strain>
    </source>
</reference>
<gene>
    <name evidence="2" type="ORF">TSPI_10455</name>
</gene>
<accession>A0ABR3KLP9</accession>
<feature type="region of interest" description="Disordered" evidence="1">
    <location>
        <begin position="25"/>
        <end position="50"/>
    </location>
</feature>
<organism evidence="2 3">
    <name type="scientific">Trichinella spiralis</name>
    <name type="common">Trichina worm</name>
    <dbReference type="NCBI Taxonomy" id="6334"/>
    <lineage>
        <taxon>Eukaryota</taxon>
        <taxon>Metazoa</taxon>
        <taxon>Ecdysozoa</taxon>
        <taxon>Nematoda</taxon>
        <taxon>Enoplea</taxon>
        <taxon>Dorylaimia</taxon>
        <taxon>Trichinellida</taxon>
        <taxon>Trichinellidae</taxon>
        <taxon>Trichinella</taxon>
    </lineage>
</organism>
<name>A0ABR3KLP9_TRISP</name>
<evidence type="ECO:0000256" key="1">
    <source>
        <dbReference type="SAM" id="MobiDB-lite"/>
    </source>
</evidence>
<evidence type="ECO:0000313" key="2">
    <source>
        <dbReference type="EMBL" id="KAL1241351.1"/>
    </source>
</evidence>
<comment type="caution">
    <text evidence="2">The sequence shown here is derived from an EMBL/GenBank/DDBJ whole genome shotgun (WGS) entry which is preliminary data.</text>
</comment>
<proteinExistence type="predicted"/>